<evidence type="ECO:0000313" key="2">
    <source>
        <dbReference type="Proteomes" id="UP000008909"/>
    </source>
</evidence>
<reference evidence="1" key="1">
    <citation type="journal article" date="2011" name="Genome Biol.">
        <title>The draft genome of the carcinogenic human liver fluke Clonorchis sinensis.</title>
        <authorList>
            <person name="Wang X."/>
            <person name="Chen W."/>
            <person name="Huang Y."/>
            <person name="Sun J."/>
            <person name="Men J."/>
            <person name="Liu H."/>
            <person name="Luo F."/>
            <person name="Guo L."/>
            <person name="Lv X."/>
            <person name="Deng C."/>
            <person name="Zhou C."/>
            <person name="Fan Y."/>
            <person name="Li X."/>
            <person name="Huang L."/>
            <person name="Hu Y."/>
            <person name="Liang C."/>
            <person name="Hu X."/>
            <person name="Xu J."/>
            <person name="Yu X."/>
        </authorList>
    </citation>
    <scope>NUCLEOTIDE SEQUENCE [LARGE SCALE GENOMIC DNA]</scope>
    <source>
        <strain evidence="1">Henan</strain>
    </source>
</reference>
<protein>
    <submittedName>
        <fullName evidence="1">Uncharacterized protein</fullName>
    </submittedName>
</protein>
<accession>G7Y4N6</accession>
<proteinExistence type="predicted"/>
<organism evidence="1 2">
    <name type="scientific">Clonorchis sinensis</name>
    <name type="common">Chinese liver fluke</name>
    <dbReference type="NCBI Taxonomy" id="79923"/>
    <lineage>
        <taxon>Eukaryota</taxon>
        <taxon>Metazoa</taxon>
        <taxon>Spiralia</taxon>
        <taxon>Lophotrochozoa</taxon>
        <taxon>Platyhelminthes</taxon>
        <taxon>Trematoda</taxon>
        <taxon>Digenea</taxon>
        <taxon>Opisthorchiida</taxon>
        <taxon>Opisthorchiata</taxon>
        <taxon>Opisthorchiidae</taxon>
        <taxon>Clonorchis</taxon>
    </lineage>
</organism>
<dbReference type="Proteomes" id="UP000008909">
    <property type="component" value="Unassembled WGS sequence"/>
</dbReference>
<keyword evidence="2" id="KW-1185">Reference proteome</keyword>
<name>G7Y4N6_CLOSI</name>
<dbReference type="EMBL" id="DF142860">
    <property type="protein sequence ID" value="GAA47922.1"/>
    <property type="molecule type" value="Genomic_DNA"/>
</dbReference>
<dbReference type="AlphaFoldDB" id="G7Y4N6"/>
<reference key="2">
    <citation type="submission" date="2011-10" db="EMBL/GenBank/DDBJ databases">
        <title>The genome and transcriptome sequence of Clonorchis sinensis provide insights into the carcinogenic liver fluke.</title>
        <authorList>
            <person name="Wang X."/>
            <person name="Huang Y."/>
            <person name="Chen W."/>
            <person name="Liu H."/>
            <person name="Guo L."/>
            <person name="Chen Y."/>
            <person name="Luo F."/>
            <person name="Zhou W."/>
            <person name="Sun J."/>
            <person name="Mao Q."/>
            <person name="Liang P."/>
            <person name="Zhou C."/>
            <person name="Tian Y."/>
            <person name="Men J."/>
            <person name="Lv X."/>
            <person name="Huang L."/>
            <person name="Zhou J."/>
            <person name="Hu Y."/>
            <person name="Li R."/>
            <person name="Zhang F."/>
            <person name="Lei H."/>
            <person name="Li X."/>
            <person name="Hu X."/>
            <person name="Liang C."/>
            <person name="Xu J."/>
            <person name="Wu Z."/>
            <person name="Yu X."/>
        </authorList>
    </citation>
    <scope>NUCLEOTIDE SEQUENCE</scope>
    <source>
        <strain>Henan</strain>
    </source>
</reference>
<sequence>MVMGVVGFRNLMSSTSHQENEVQLLHFSKLDATTTGKRYGALKTGTGNFEGTVSMTDHDRSRRLNTPDTLQRTNAIFCVWSAQQLQRSPYTARHNRGEENTLPTFSFSTKLYHNLGSRGSSK</sequence>
<gene>
    <name evidence="1" type="ORF">CLF_100969</name>
</gene>
<feature type="non-terminal residue" evidence="1">
    <location>
        <position position="122"/>
    </location>
</feature>
<evidence type="ECO:0000313" key="1">
    <source>
        <dbReference type="EMBL" id="GAA47922.1"/>
    </source>
</evidence>